<dbReference type="InterPro" id="IPR050266">
    <property type="entry name" value="AB_hydrolase_sf"/>
</dbReference>
<evidence type="ECO:0000259" key="2">
    <source>
        <dbReference type="Pfam" id="PF12697"/>
    </source>
</evidence>
<dbReference type="Gene3D" id="3.40.50.1820">
    <property type="entry name" value="alpha/beta hydrolase"/>
    <property type="match status" value="1"/>
</dbReference>
<dbReference type="Pfam" id="PF12697">
    <property type="entry name" value="Abhydrolase_6"/>
    <property type="match status" value="1"/>
</dbReference>
<feature type="region of interest" description="Disordered" evidence="1">
    <location>
        <begin position="1"/>
        <end position="26"/>
    </location>
</feature>
<evidence type="ECO:0000313" key="4">
    <source>
        <dbReference type="Proteomes" id="UP000820669"/>
    </source>
</evidence>
<dbReference type="InterPro" id="IPR000073">
    <property type="entry name" value="AB_hydrolase_1"/>
</dbReference>
<dbReference type="PANTHER" id="PTHR43798">
    <property type="entry name" value="MONOACYLGLYCEROL LIPASE"/>
    <property type="match status" value="1"/>
</dbReference>
<dbReference type="Proteomes" id="UP000820669">
    <property type="component" value="Unassembled WGS sequence"/>
</dbReference>
<dbReference type="PANTHER" id="PTHR43798:SF33">
    <property type="entry name" value="HYDROLASE, PUTATIVE (AFU_ORTHOLOGUE AFUA_2G14860)-RELATED"/>
    <property type="match status" value="1"/>
</dbReference>
<keyword evidence="3" id="KW-0378">Hydrolase</keyword>
<comment type="caution">
    <text evidence="3">The sequence shown here is derived from an EMBL/GenBank/DDBJ whole genome shotgun (WGS) entry which is preliminary data.</text>
</comment>
<reference evidence="3 4" key="1">
    <citation type="submission" date="2020-04" db="EMBL/GenBank/DDBJ databases">
        <authorList>
            <person name="Klaysubun C."/>
            <person name="Duangmal K."/>
            <person name="Lipun K."/>
        </authorList>
    </citation>
    <scope>NUCLEOTIDE SEQUENCE [LARGE SCALE GENOMIC DNA]</scope>
    <source>
        <strain evidence="3 4">K10HN5</strain>
    </source>
</reference>
<evidence type="ECO:0000256" key="1">
    <source>
        <dbReference type="SAM" id="MobiDB-lite"/>
    </source>
</evidence>
<dbReference type="GO" id="GO:0016787">
    <property type="term" value="F:hydrolase activity"/>
    <property type="evidence" value="ECO:0007669"/>
    <property type="project" value="UniProtKB-KW"/>
</dbReference>
<keyword evidence="4" id="KW-1185">Reference proteome</keyword>
<dbReference type="SUPFAM" id="SSF53474">
    <property type="entry name" value="alpha/beta-Hydrolases"/>
    <property type="match status" value="1"/>
</dbReference>
<proteinExistence type="predicted"/>
<dbReference type="RefSeq" id="WP_169382606.1">
    <property type="nucleotide sequence ID" value="NZ_JAAXLA010000032.1"/>
</dbReference>
<protein>
    <submittedName>
        <fullName evidence="3">Alpha/beta fold hydrolase</fullName>
    </submittedName>
</protein>
<feature type="domain" description="AB hydrolase-1" evidence="2">
    <location>
        <begin position="38"/>
        <end position="272"/>
    </location>
</feature>
<gene>
    <name evidence="3" type="ORF">HF526_17880</name>
</gene>
<name>A0ABX1SFL0_9PSEU</name>
<accession>A0ABX1SFL0</accession>
<evidence type="ECO:0000313" key="3">
    <source>
        <dbReference type="EMBL" id="NMH99166.1"/>
    </source>
</evidence>
<organism evidence="3 4">
    <name type="scientific">Pseudonocardia acidicola</name>
    <dbReference type="NCBI Taxonomy" id="2724939"/>
    <lineage>
        <taxon>Bacteria</taxon>
        <taxon>Bacillati</taxon>
        <taxon>Actinomycetota</taxon>
        <taxon>Actinomycetes</taxon>
        <taxon>Pseudonocardiales</taxon>
        <taxon>Pseudonocardiaceae</taxon>
        <taxon>Pseudonocardia</taxon>
    </lineage>
</organism>
<dbReference type="PRINTS" id="PR00111">
    <property type="entry name" value="ABHYDROLASE"/>
</dbReference>
<dbReference type="InterPro" id="IPR029058">
    <property type="entry name" value="AB_hydrolase_fold"/>
</dbReference>
<sequence length="294" mass="30896">MDRAGSSVAPGREHVITLPGRGQTRVWDSPGPPGAATLVLLHGVTLTAALNWSGVIPALRRRFRVLTLDLPGHGDGLPGSPPYRLEDCADDVAGIAAELGIDRLIPVGYSMGGLVAQLMWRRHRELTAGLVLCCTARNVSGSPWERSAALMLPGVTAAAAWIPAVHTLGADVVGAGLLDRGTEPMARHWALAQMRRTRLLDAMAAVQAVCGFTSHEWIGSVDVPTSVVITRHDRVVPPRRQWKLAAAVPGCVVHEIDGDHGVFLGAPARFTAVLLRACAAAAGKDAPSRSASSA</sequence>
<dbReference type="EMBL" id="JAAXLA010000032">
    <property type="protein sequence ID" value="NMH99166.1"/>
    <property type="molecule type" value="Genomic_DNA"/>
</dbReference>